<accession>A0A6J5QJ20</accession>
<dbReference type="EMBL" id="LR797043">
    <property type="protein sequence ID" value="CAB4182416.1"/>
    <property type="molecule type" value="Genomic_DNA"/>
</dbReference>
<keyword evidence="5" id="KW-0540">Nuclease</keyword>
<evidence type="ECO:0000256" key="1">
    <source>
        <dbReference type="ARBA" id="ARBA00022705"/>
    </source>
</evidence>
<keyword evidence="2" id="KW-1194">Viral DNA replication</keyword>
<dbReference type="PANTHER" id="PTHR10133:SF27">
    <property type="entry name" value="DNA POLYMERASE NU"/>
    <property type="match status" value="1"/>
</dbReference>
<sequence length="668" mass="74954">MSALDETYTPVVIDLETTMKCPVGNNKANPFWPDNDVVLYGVQGTFSTSPLIVMDKGPLINSPKNLMYVGHNIAFDMHYMLVKRKITASQLATFTIWDTQLAEYLLSGQTQPYPSLDDTAIKRGGTLKDDKVAVMFAAGKGADEVPTAMLREYLRGDLNNTVLVFKSQVSEAVDKGMMPLLCSQMEARQATIDMVWNGLSVDKDFLEKRIAELTTEVDILRLSLENGKEFAATLDLTSPTQLGTYIFGGTVKEKRRVQEGYYKNGNPKFKAVTEEIKITGFHPEFNIKYKGASGKCSTDDETLKYVLGTTKSPILASQLKDVLMYRAKNKELTTYFESIHSLIMPDGKVHHNLNHCVTRTGRLSGTNPNMTNVTDSSRSDIKKAFVSRWGKDGVILEADYSQLEMVMLAVLSGDKQLMEDIVDGVDTHSELYRSMYKRLPTKEQRKAFKPCSFALVYGAGAAGIATQSGMSKEDARRFIQVFYARYPNVKIWHEEMWEAVLTNRVNMGKHDKDTGIPVGESCHQSPMSGRLYIFNEYVNTPEVKLWKKETCSFSPTEVKNYPVQGGATGDIVPMVLGKLYRVLRNNTTLRDRCLLINTVHDSVVFDIHNDVLELAISVIKVTMESAPEYIKQTFGFNFPLPLKVGMSYGPNWMEQSEVDFEVYKTKAA</sequence>
<dbReference type="InterPro" id="IPR002298">
    <property type="entry name" value="DNA_polymerase_A"/>
</dbReference>
<dbReference type="InterPro" id="IPR036397">
    <property type="entry name" value="RNaseH_sf"/>
</dbReference>
<dbReference type="Gene3D" id="1.10.150.20">
    <property type="entry name" value="5' to 3' exonuclease, C-terminal subdomain"/>
    <property type="match status" value="1"/>
</dbReference>
<dbReference type="PANTHER" id="PTHR10133">
    <property type="entry name" value="DNA POLYMERASE I"/>
    <property type="match status" value="1"/>
</dbReference>
<dbReference type="InterPro" id="IPR043502">
    <property type="entry name" value="DNA/RNA_pol_sf"/>
</dbReference>
<dbReference type="Pfam" id="PF00476">
    <property type="entry name" value="DNA_pol_A"/>
    <property type="match status" value="1"/>
</dbReference>
<evidence type="ECO:0000313" key="7">
    <source>
        <dbReference type="EMBL" id="CAB4212548.1"/>
    </source>
</evidence>
<keyword evidence="5" id="KW-0269">Exonuclease</keyword>
<dbReference type="EMBL" id="LR796848">
    <property type="protein sequence ID" value="CAB4169910.1"/>
    <property type="molecule type" value="Genomic_DNA"/>
</dbReference>
<keyword evidence="1" id="KW-0235">DNA replication</keyword>
<feature type="domain" description="DNA-directed DNA polymerase family A palm" evidence="3">
    <location>
        <begin position="378"/>
        <end position="611"/>
    </location>
</feature>
<evidence type="ECO:0000259" key="3">
    <source>
        <dbReference type="SMART" id="SM00482"/>
    </source>
</evidence>
<organism evidence="5">
    <name type="scientific">uncultured Caudovirales phage</name>
    <dbReference type="NCBI Taxonomy" id="2100421"/>
    <lineage>
        <taxon>Viruses</taxon>
        <taxon>Duplodnaviria</taxon>
        <taxon>Heunggongvirae</taxon>
        <taxon>Uroviricota</taxon>
        <taxon>Caudoviricetes</taxon>
        <taxon>Peduoviridae</taxon>
        <taxon>Maltschvirus</taxon>
        <taxon>Maltschvirus maltsch</taxon>
    </lineage>
</organism>
<dbReference type="GO" id="GO:0039693">
    <property type="term" value="P:viral DNA genome replication"/>
    <property type="evidence" value="ECO:0007669"/>
    <property type="project" value="UniProtKB-KW"/>
</dbReference>
<dbReference type="Gene3D" id="1.20.1060.10">
    <property type="entry name" value="Taq DNA Polymerase, Chain T, domain 4"/>
    <property type="match status" value="1"/>
</dbReference>
<evidence type="ECO:0000256" key="2">
    <source>
        <dbReference type="ARBA" id="ARBA00023109"/>
    </source>
</evidence>
<dbReference type="EMBL" id="LR797266">
    <property type="protein sequence ID" value="CAB4197778.1"/>
    <property type="molecule type" value="Genomic_DNA"/>
</dbReference>
<name>A0A6J5QJ20_9CAUD</name>
<dbReference type="InterPro" id="IPR001098">
    <property type="entry name" value="DNA-dir_DNA_pol_A_palm_dom"/>
</dbReference>
<dbReference type="EMBL" id="LR798375">
    <property type="protein sequence ID" value="CAB5227181.1"/>
    <property type="molecule type" value="Genomic_DNA"/>
</dbReference>
<dbReference type="PRINTS" id="PR00868">
    <property type="entry name" value="DNAPOLI"/>
</dbReference>
<evidence type="ECO:0000313" key="4">
    <source>
        <dbReference type="EMBL" id="CAB4169910.1"/>
    </source>
</evidence>
<reference evidence="5" key="1">
    <citation type="submission" date="2020-05" db="EMBL/GenBank/DDBJ databases">
        <authorList>
            <person name="Chiriac C."/>
            <person name="Salcher M."/>
            <person name="Ghai R."/>
            <person name="Kavagutti S V."/>
        </authorList>
    </citation>
    <scope>NUCLEOTIDE SEQUENCE</scope>
</reference>
<dbReference type="Gene3D" id="3.30.420.10">
    <property type="entry name" value="Ribonuclease H-like superfamily/Ribonuclease H"/>
    <property type="match status" value="1"/>
</dbReference>
<dbReference type="GO" id="GO:0003887">
    <property type="term" value="F:DNA-directed DNA polymerase activity"/>
    <property type="evidence" value="ECO:0007669"/>
    <property type="project" value="InterPro"/>
</dbReference>
<dbReference type="GO" id="GO:0004527">
    <property type="term" value="F:exonuclease activity"/>
    <property type="evidence" value="ECO:0007669"/>
    <property type="project" value="UniProtKB-KW"/>
</dbReference>
<dbReference type="Gene3D" id="3.30.70.370">
    <property type="match status" value="1"/>
</dbReference>
<dbReference type="EMBL" id="LR797390">
    <property type="protein sequence ID" value="CAB4212548.1"/>
    <property type="molecule type" value="Genomic_DNA"/>
</dbReference>
<dbReference type="GO" id="GO:0003677">
    <property type="term" value="F:DNA binding"/>
    <property type="evidence" value="ECO:0007669"/>
    <property type="project" value="InterPro"/>
</dbReference>
<proteinExistence type="predicted"/>
<evidence type="ECO:0000313" key="6">
    <source>
        <dbReference type="EMBL" id="CAB4197778.1"/>
    </source>
</evidence>
<dbReference type="SMART" id="SM00482">
    <property type="entry name" value="POLAc"/>
    <property type="match status" value="1"/>
</dbReference>
<gene>
    <name evidence="5" type="ORF">UFOVP1080_2</name>
    <name evidence="6" type="ORF">UFOVP1321_40</name>
    <name evidence="7" type="ORF">UFOVP1432_23</name>
    <name evidence="8" type="ORF">UFOVP1528_11</name>
    <name evidence="4" type="ORF">UFOVP905_16</name>
</gene>
<evidence type="ECO:0000313" key="8">
    <source>
        <dbReference type="EMBL" id="CAB5227181.1"/>
    </source>
</evidence>
<keyword evidence="5" id="KW-0378">Hydrolase</keyword>
<evidence type="ECO:0000313" key="5">
    <source>
        <dbReference type="EMBL" id="CAB4182416.1"/>
    </source>
</evidence>
<dbReference type="SUPFAM" id="SSF56672">
    <property type="entry name" value="DNA/RNA polymerases"/>
    <property type="match status" value="1"/>
</dbReference>
<dbReference type="GO" id="GO:0006261">
    <property type="term" value="P:DNA-templated DNA replication"/>
    <property type="evidence" value="ECO:0007669"/>
    <property type="project" value="InterPro"/>
</dbReference>
<dbReference type="GO" id="GO:0006302">
    <property type="term" value="P:double-strand break repair"/>
    <property type="evidence" value="ECO:0007669"/>
    <property type="project" value="TreeGrafter"/>
</dbReference>
<protein>
    <submittedName>
        <fullName evidence="5">PolA DNA polymerase I - 3'-5' exonuclease and polymerase domains</fullName>
    </submittedName>
</protein>